<evidence type="ECO:0000313" key="10">
    <source>
        <dbReference type="EMBL" id="OUD08201.1"/>
    </source>
</evidence>
<organism evidence="10 11">
    <name type="scientific">Marivivens niveibacter</name>
    <dbReference type="NCBI Taxonomy" id="1930667"/>
    <lineage>
        <taxon>Bacteria</taxon>
        <taxon>Pseudomonadati</taxon>
        <taxon>Pseudomonadota</taxon>
        <taxon>Alphaproteobacteria</taxon>
        <taxon>Rhodobacterales</taxon>
        <taxon>Paracoccaceae</taxon>
        <taxon>Marivivens group</taxon>
        <taxon>Marivivens</taxon>
    </lineage>
</organism>
<evidence type="ECO:0000313" key="11">
    <source>
        <dbReference type="Proteomes" id="UP000194664"/>
    </source>
</evidence>
<evidence type="ECO:0000256" key="6">
    <source>
        <dbReference type="ARBA" id="ARBA00029447"/>
    </source>
</evidence>
<evidence type="ECO:0000256" key="3">
    <source>
        <dbReference type="ARBA" id="ARBA00022989"/>
    </source>
</evidence>
<keyword evidence="11" id="KW-1185">Reference proteome</keyword>
<dbReference type="SUPFAM" id="SSF58104">
    <property type="entry name" value="Methyl-accepting chemotaxis protein (MCP) signaling domain"/>
    <property type="match status" value="1"/>
</dbReference>
<evidence type="ECO:0000256" key="4">
    <source>
        <dbReference type="ARBA" id="ARBA00023136"/>
    </source>
</evidence>
<keyword evidence="2" id="KW-0812">Transmembrane</keyword>
<dbReference type="AlphaFoldDB" id="A0A251WVB7"/>
<protein>
    <recommendedName>
        <fullName evidence="9">Methyl-accepting transducer domain-containing protein</fullName>
    </recommendedName>
</protein>
<comment type="caution">
    <text evidence="10">The sequence shown here is derived from an EMBL/GenBank/DDBJ whole genome shotgun (WGS) entry which is preliminary data.</text>
</comment>
<dbReference type="PROSITE" id="PS50111">
    <property type="entry name" value="CHEMOTAXIS_TRANSDUC_2"/>
    <property type="match status" value="1"/>
</dbReference>
<keyword evidence="5 7" id="KW-0807">Transducer</keyword>
<dbReference type="EMBL" id="MSPP01000007">
    <property type="protein sequence ID" value="OUD08201.1"/>
    <property type="molecule type" value="Genomic_DNA"/>
</dbReference>
<keyword evidence="4" id="KW-0472">Membrane</keyword>
<dbReference type="Proteomes" id="UP000194664">
    <property type="component" value="Unassembled WGS sequence"/>
</dbReference>
<dbReference type="InterPro" id="IPR004089">
    <property type="entry name" value="MCPsignal_dom"/>
</dbReference>
<name>A0A251WVB7_9RHOB</name>
<dbReference type="PANTHER" id="PTHR32089:SF119">
    <property type="entry name" value="METHYL-ACCEPTING CHEMOTAXIS PROTEIN CTPL"/>
    <property type="match status" value="1"/>
</dbReference>
<dbReference type="Pfam" id="PF00015">
    <property type="entry name" value="MCPsignal"/>
    <property type="match status" value="1"/>
</dbReference>
<dbReference type="GO" id="GO:0007165">
    <property type="term" value="P:signal transduction"/>
    <property type="evidence" value="ECO:0007669"/>
    <property type="project" value="UniProtKB-KW"/>
</dbReference>
<dbReference type="SMART" id="SM00283">
    <property type="entry name" value="MA"/>
    <property type="match status" value="1"/>
</dbReference>
<dbReference type="RefSeq" id="WP_086452440.1">
    <property type="nucleotide sequence ID" value="NZ_MSPP01000007.1"/>
</dbReference>
<dbReference type="Gene3D" id="1.10.287.950">
    <property type="entry name" value="Methyl-accepting chemotaxis protein"/>
    <property type="match status" value="1"/>
</dbReference>
<dbReference type="InterPro" id="IPR004090">
    <property type="entry name" value="Chemotax_Me-accpt_rcpt"/>
</dbReference>
<dbReference type="GO" id="GO:0004888">
    <property type="term" value="F:transmembrane signaling receptor activity"/>
    <property type="evidence" value="ECO:0007669"/>
    <property type="project" value="InterPro"/>
</dbReference>
<evidence type="ECO:0000256" key="2">
    <source>
        <dbReference type="ARBA" id="ARBA00022692"/>
    </source>
</evidence>
<dbReference type="PRINTS" id="PR00260">
    <property type="entry name" value="CHEMTRNSDUCR"/>
</dbReference>
<evidence type="ECO:0000256" key="7">
    <source>
        <dbReference type="PROSITE-ProRule" id="PRU00284"/>
    </source>
</evidence>
<reference evidence="10 11" key="1">
    <citation type="submission" date="2016-12" db="EMBL/GenBank/DDBJ databases">
        <title>The draft genome sequence of HSLHS2.</title>
        <authorList>
            <person name="Hu D."/>
            <person name="Wang L."/>
            <person name="Shao Z."/>
        </authorList>
    </citation>
    <scope>NUCLEOTIDE SEQUENCE [LARGE SCALE GENOMIC DNA]</scope>
    <source>
        <strain evidence="10">MCCC 1A06712</strain>
    </source>
</reference>
<dbReference type="OrthoDB" id="2489132at2"/>
<keyword evidence="8" id="KW-0175">Coiled coil</keyword>
<dbReference type="PANTHER" id="PTHR32089">
    <property type="entry name" value="METHYL-ACCEPTING CHEMOTAXIS PROTEIN MCPB"/>
    <property type="match status" value="1"/>
</dbReference>
<feature type="coiled-coil region" evidence="8">
    <location>
        <begin position="126"/>
        <end position="153"/>
    </location>
</feature>
<sequence length="476" mass="51777">MTIVTKTPWENGEPAAGAVNAPSVLNDITTISTKMASDIVDVAGFLDVVGEQADKQTSEMSGLRQRVDDIVDANRAVQDSIAIVTDASENNLTALNESIEVFHSSSESSKQMANWVQSVENRIGAVVETLKNVERLNEEISSIARQVNILAINAKIEAVRAGTHGRGFAVVAEAINDLSRNTGEAAEAVSEGVESLAKNFSELREEASGIQGVAAKVISEVSQTNDKMADMENQLQSTVSTTVSMRQHADRISTAVESFGPVFDTIAGYADETGKGVLKSRDRIHALVDDSETVVRQSILGGGASEDKRFIDYVTETAAAIGREFEQAVSHGQISEVELFDYTYTPIPNTDPQQVLARFTRFTDGVLPRLQEPALQLDPRVVFCAAVDVNGYLPTHNMKFSHPQGADPVWNMANSRNRRVFDDRVGLKAGQSTESFLMQVYRRDMGGGNFVMMKDLSAPIHVNGRHWGGLRLAYKI</sequence>
<gene>
    <name evidence="10" type="ORF">BVC71_14660</name>
</gene>
<proteinExistence type="inferred from homology"/>
<evidence type="ECO:0000256" key="1">
    <source>
        <dbReference type="ARBA" id="ARBA00004141"/>
    </source>
</evidence>
<dbReference type="GO" id="GO:0016020">
    <property type="term" value="C:membrane"/>
    <property type="evidence" value="ECO:0007669"/>
    <property type="project" value="UniProtKB-SubCell"/>
</dbReference>
<keyword evidence="3" id="KW-1133">Transmembrane helix</keyword>
<evidence type="ECO:0000256" key="8">
    <source>
        <dbReference type="SAM" id="Coils"/>
    </source>
</evidence>
<dbReference type="GO" id="GO:0006935">
    <property type="term" value="P:chemotaxis"/>
    <property type="evidence" value="ECO:0007669"/>
    <property type="project" value="InterPro"/>
</dbReference>
<evidence type="ECO:0000256" key="5">
    <source>
        <dbReference type="ARBA" id="ARBA00023224"/>
    </source>
</evidence>
<evidence type="ECO:0000259" key="9">
    <source>
        <dbReference type="PROSITE" id="PS50111"/>
    </source>
</evidence>
<accession>A0A251WVB7</accession>
<comment type="similarity">
    <text evidence="6">Belongs to the methyl-accepting chemotaxis (MCP) protein family.</text>
</comment>
<feature type="domain" description="Methyl-accepting transducer" evidence="9">
    <location>
        <begin position="31"/>
        <end position="267"/>
    </location>
</feature>
<comment type="subcellular location">
    <subcellularLocation>
        <location evidence="1">Membrane</location>
        <topology evidence="1">Multi-pass membrane protein</topology>
    </subcellularLocation>
</comment>